<dbReference type="STRING" id="1458275.AZ34_17410"/>
<feature type="chain" id="PRO_5001491943" evidence="1">
    <location>
        <begin position="24"/>
        <end position="194"/>
    </location>
</feature>
<sequence>MMASALLSGLCLSLTWLAGPANAQALPARNVLLELRQIDAVAAGYSVSTKPAVPLQPPQQVQVRNGDVARVGQTSAQPQTWIKEVQAEGQNSGAGVKQELIWFQSGQTLQMRPVWTAGRQAEVEVQWLGENVNQQPGKELPAQQTGQLRTTVLAPLGQWVTLAKSGTEPERGVYRSDAASQAPRLLQLRVTLLP</sequence>
<accession>A0A016XLK8</accession>
<dbReference type="EMBL" id="JEMG01000001">
    <property type="protein sequence ID" value="EYC52979.1"/>
    <property type="molecule type" value="Genomic_DNA"/>
</dbReference>
<dbReference type="Proteomes" id="UP000023268">
    <property type="component" value="Unassembled WGS sequence"/>
</dbReference>
<reference evidence="2 3" key="1">
    <citation type="submission" date="2014-02" db="EMBL/GenBank/DDBJ databases">
        <title>Draft Genome of Hylemonella gracilis isolated from the Niagara River.</title>
        <authorList>
            <person name="Pawlowski D.R."/>
            <person name="Koudelka G.B."/>
        </authorList>
    </citation>
    <scope>NUCLEOTIDE SEQUENCE [LARGE SCALE GENOMIC DNA]</scope>
    <source>
        <strain evidence="2 3">Niagara R</strain>
    </source>
</reference>
<protein>
    <submittedName>
        <fullName evidence="2">Uncharacterized protein</fullName>
    </submittedName>
</protein>
<gene>
    <name evidence="2" type="ORF">AZ34_17410</name>
</gene>
<keyword evidence="1" id="KW-0732">Signal</keyword>
<evidence type="ECO:0000256" key="1">
    <source>
        <dbReference type="SAM" id="SignalP"/>
    </source>
</evidence>
<dbReference type="eggNOG" id="ENOG502ZU3D">
    <property type="taxonomic scope" value="Bacteria"/>
</dbReference>
<comment type="caution">
    <text evidence="2">The sequence shown here is derived from an EMBL/GenBank/DDBJ whole genome shotgun (WGS) entry which is preliminary data.</text>
</comment>
<evidence type="ECO:0000313" key="2">
    <source>
        <dbReference type="EMBL" id="EYC52979.1"/>
    </source>
</evidence>
<evidence type="ECO:0000313" key="3">
    <source>
        <dbReference type="Proteomes" id="UP000023268"/>
    </source>
</evidence>
<organism evidence="2 3">
    <name type="scientific">Hylemonella gracilis str. Niagara R</name>
    <dbReference type="NCBI Taxonomy" id="1458275"/>
    <lineage>
        <taxon>Bacteria</taxon>
        <taxon>Pseudomonadati</taxon>
        <taxon>Pseudomonadota</taxon>
        <taxon>Betaproteobacteria</taxon>
        <taxon>Burkholderiales</taxon>
        <taxon>Comamonadaceae</taxon>
        <taxon>Hylemonella</taxon>
    </lineage>
</organism>
<dbReference type="AlphaFoldDB" id="A0A016XLK8"/>
<name>A0A016XLK8_9BURK</name>
<feature type="signal peptide" evidence="1">
    <location>
        <begin position="1"/>
        <end position="23"/>
    </location>
</feature>
<proteinExistence type="predicted"/>